<protein>
    <submittedName>
        <fullName evidence="1">Kinase-like protein</fullName>
    </submittedName>
</protein>
<gene>
    <name evidence="1" type="ORF">BO66DRAFT_473668</name>
</gene>
<sequence length="398" mass="44409">MLKRSVLLLITSIGLSKLSLSWLGSASSTSRSEPHSSSSISPGPKVPECIESWETYRSYRQRRQSSTGLTARKVLVADLKSRVPSSELVEDEDPYQTTVFTGGVRLEIDQEDILGHGASGFVYGGTWIPLSDASDHQLDLLGQQDVAVKVSHDPWLLWEAHVMNLVQGDHVIRATATFTIPQPNDTQAHNGAVYAMVMPRVRGSLQLWANELPPANRARQTLPVMLQMVEALVQLHRQGFAHQDLKLGNMVYDRTPTGEMRVLISDLDRITRSRYVRGSAGTLGYLSQEILLRKTFDPMSSDVFAIGMALLQLAFDSMSSHDFRMLVWRTVVDAAKPSKVKQALVDLFGGDLKEGPLNLFTRSLCEQEGHDDDGEWKRRITAEELLTELRRIVDSGLW</sequence>
<dbReference type="EMBL" id="KZ824976">
    <property type="protein sequence ID" value="RAH67228.1"/>
    <property type="molecule type" value="Genomic_DNA"/>
</dbReference>
<proteinExistence type="predicted"/>
<keyword evidence="2" id="KW-1185">Reference proteome</keyword>
<evidence type="ECO:0000313" key="1">
    <source>
        <dbReference type="EMBL" id="RAH67228.1"/>
    </source>
</evidence>
<name>A0ACD1H0Y2_9EURO</name>
<reference evidence="1" key="1">
    <citation type="submission" date="2018-02" db="EMBL/GenBank/DDBJ databases">
        <title>The genomes of Aspergillus section Nigri reveals drivers in fungal speciation.</title>
        <authorList>
            <consortium name="DOE Joint Genome Institute"/>
            <person name="Vesth T.C."/>
            <person name="Nybo J."/>
            <person name="Theobald S."/>
            <person name="Brandl J."/>
            <person name="Frisvad J.C."/>
            <person name="Nielsen K.F."/>
            <person name="Lyhne E.K."/>
            <person name="Kogle M.E."/>
            <person name="Kuo A."/>
            <person name="Riley R."/>
            <person name="Clum A."/>
            <person name="Nolan M."/>
            <person name="Lipzen A."/>
            <person name="Salamov A."/>
            <person name="Henrissat B."/>
            <person name="Wiebenga A."/>
            <person name="De vries R.P."/>
            <person name="Grigoriev I.V."/>
            <person name="Mortensen U.H."/>
            <person name="Andersen M.R."/>
            <person name="Baker S.E."/>
        </authorList>
    </citation>
    <scope>NUCLEOTIDE SEQUENCE</scope>
    <source>
        <strain evidence="1">CBS 121060</strain>
    </source>
</reference>
<dbReference type="Proteomes" id="UP000249661">
    <property type="component" value="Unassembled WGS sequence"/>
</dbReference>
<accession>A0ACD1H0Y2</accession>
<evidence type="ECO:0000313" key="2">
    <source>
        <dbReference type="Proteomes" id="UP000249661"/>
    </source>
</evidence>
<organism evidence="1 2">
    <name type="scientific">Aspergillus aculeatinus CBS 121060</name>
    <dbReference type="NCBI Taxonomy" id="1448322"/>
    <lineage>
        <taxon>Eukaryota</taxon>
        <taxon>Fungi</taxon>
        <taxon>Dikarya</taxon>
        <taxon>Ascomycota</taxon>
        <taxon>Pezizomycotina</taxon>
        <taxon>Eurotiomycetes</taxon>
        <taxon>Eurotiomycetidae</taxon>
        <taxon>Eurotiales</taxon>
        <taxon>Aspergillaceae</taxon>
        <taxon>Aspergillus</taxon>
        <taxon>Aspergillus subgen. Circumdati</taxon>
    </lineage>
</organism>